<evidence type="ECO:0000259" key="1">
    <source>
        <dbReference type="Pfam" id="PF04734"/>
    </source>
</evidence>
<keyword evidence="3" id="KW-1185">Reference proteome</keyword>
<evidence type="ECO:0000313" key="2">
    <source>
        <dbReference type="EMBL" id="GGG85832.1"/>
    </source>
</evidence>
<sequence>MNKSLSVYLLAWVSFLLFSSTAVGKGWEVGIAKTVITPEQPMWMAGYAARTKPAEGKQHELWAKAVVLRDSTGHVTVMVSSDMLGFTKPLSAAIRHALHRHYQLSDADILLNSSHTHSGPVLSGALVDIYPIDEAEQKKIDAYTAWLEGRIIDLVDRAFKDLEEARVYADVGVTRFQVNRRNNPAAELYRASELKGPSDHSVSVIKITGKKGKLKALLFGYACHPTTLDGYEWSGDFPGYAQIALEESHKGATALFFQGACGDQNPLPRRTIALARQYGKELAAAVESVLEENQMKELKPILKTAYQEINLPFSPVPSRVDLQEVIRKDGDKTYYSRWAHRLIGQLDQGQSLPTSYPYPVQVWKLGDQLLFSLAGEVLVDYAINLKNRYGWDAMVLGYNNDVMGYIPPVRVLEEGGYEGETSQRVYGLPAKWDPAVESLIYEACDQLVQDINQ</sequence>
<dbReference type="Proteomes" id="UP000660862">
    <property type="component" value="Unassembled WGS sequence"/>
</dbReference>
<dbReference type="AlphaFoldDB" id="A0A917HNZ3"/>
<organism evidence="2 3">
    <name type="scientific">Parapedobacter pyrenivorans</name>
    <dbReference type="NCBI Taxonomy" id="1305674"/>
    <lineage>
        <taxon>Bacteria</taxon>
        <taxon>Pseudomonadati</taxon>
        <taxon>Bacteroidota</taxon>
        <taxon>Sphingobacteriia</taxon>
        <taxon>Sphingobacteriales</taxon>
        <taxon>Sphingobacteriaceae</taxon>
        <taxon>Parapedobacter</taxon>
    </lineage>
</organism>
<dbReference type="Pfam" id="PF04734">
    <property type="entry name" value="Ceramidase_alk"/>
    <property type="match status" value="1"/>
</dbReference>
<proteinExistence type="predicted"/>
<evidence type="ECO:0000313" key="3">
    <source>
        <dbReference type="Proteomes" id="UP000660862"/>
    </source>
</evidence>
<protein>
    <recommendedName>
        <fullName evidence="1">Neutral/alkaline non-lysosomal ceramidase N-terminal domain-containing protein</fullName>
    </recommendedName>
</protein>
<dbReference type="EMBL" id="BMER01000001">
    <property type="protein sequence ID" value="GGG85832.1"/>
    <property type="molecule type" value="Genomic_DNA"/>
</dbReference>
<gene>
    <name evidence="2" type="ORF">GCM10007415_19050</name>
</gene>
<name>A0A917HNZ3_9SPHI</name>
<feature type="domain" description="Neutral/alkaline non-lysosomal ceramidase N-terminal" evidence="1">
    <location>
        <begin position="28"/>
        <end position="253"/>
    </location>
</feature>
<dbReference type="RefSeq" id="WP_188505638.1">
    <property type="nucleotide sequence ID" value="NZ_BMER01000001.1"/>
</dbReference>
<reference evidence="2" key="1">
    <citation type="journal article" date="2014" name="Int. J. Syst. Evol. Microbiol.">
        <title>Complete genome sequence of Corynebacterium casei LMG S-19264T (=DSM 44701T), isolated from a smear-ripened cheese.</title>
        <authorList>
            <consortium name="US DOE Joint Genome Institute (JGI-PGF)"/>
            <person name="Walter F."/>
            <person name="Albersmeier A."/>
            <person name="Kalinowski J."/>
            <person name="Ruckert C."/>
        </authorList>
    </citation>
    <scope>NUCLEOTIDE SEQUENCE</scope>
    <source>
        <strain evidence="2">CGMCC 1.12195</strain>
    </source>
</reference>
<reference evidence="2" key="2">
    <citation type="submission" date="2020-09" db="EMBL/GenBank/DDBJ databases">
        <authorList>
            <person name="Sun Q."/>
            <person name="Zhou Y."/>
        </authorList>
    </citation>
    <scope>NUCLEOTIDE SEQUENCE</scope>
    <source>
        <strain evidence="2">CGMCC 1.12195</strain>
    </source>
</reference>
<dbReference type="InterPro" id="IPR031329">
    <property type="entry name" value="NEUT/ALK_ceramidase_N"/>
</dbReference>
<accession>A0A917HNZ3</accession>
<comment type="caution">
    <text evidence="2">The sequence shown here is derived from an EMBL/GenBank/DDBJ whole genome shotgun (WGS) entry which is preliminary data.</text>
</comment>